<dbReference type="GO" id="GO:0004483">
    <property type="term" value="F:methyltransferase cap1 activity"/>
    <property type="evidence" value="ECO:0007669"/>
    <property type="project" value="UniProtKB-UniRule"/>
</dbReference>
<accession>A0A6P7SX87</accession>
<organism evidence="2 3">
    <name type="scientific">Octopus sinensis</name>
    <name type="common">East Asian common octopus</name>
    <dbReference type="NCBI Taxonomy" id="2607531"/>
    <lineage>
        <taxon>Eukaryota</taxon>
        <taxon>Metazoa</taxon>
        <taxon>Spiralia</taxon>
        <taxon>Lophotrochozoa</taxon>
        <taxon>Mollusca</taxon>
        <taxon>Cephalopoda</taxon>
        <taxon>Coleoidea</taxon>
        <taxon>Octopodiformes</taxon>
        <taxon>Octopoda</taxon>
        <taxon>Incirrata</taxon>
        <taxon>Octopodidae</taxon>
        <taxon>Octopus</taxon>
    </lineage>
</organism>
<dbReference type="InterPro" id="IPR002877">
    <property type="entry name" value="RNA_MeTrfase_FtsJ_dom"/>
</dbReference>
<dbReference type="FunFam" id="3.40.50.12760:FF:000004">
    <property type="entry name" value="FtsJ-like methyltransferase"/>
    <property type="match status" value="1"/>
</dbReference>
<dbReference type="InterPro" id="IPR050851">
    <property type="entry name" value="mRNA_Cap_2O-Ribose_MeTrfase"/>
</dbReference>
<keyword evidence="1" id="KW-0539">Nucleus</keyword>
<dbReference type="RefSeq" id="XP_029642924.1">
    <property type="nucleotide sequence ID" value="XM_029787064.2"/>
</dbReference>
<keyword evidence="1" id="KW-0489">Methyltransferase</keyword>
<dbReference type="KEGG" id="osn:115217388"/>
<dbReference type="EC" id="2.1.1.57" evidence="1"/>
<keyword evidence="2" id="KW-1185">Reference proteome</keyword>
<dbReference type="PANTHER" id="PTHR16121:SF0">
    <property type="entry name" value="CAP-SPECIFIC MRNA (NUCLEOSIDE-2'-O-)-METHYLTRANSFERASE 1"/>
    <property type="match status" value="1"/>
</dbReference>
<dbReference type="PROSITE" id="PS50174">
    <property type="entry name" value="G_PATCH"/>
    <property type="match status" value="1"/>
</dbReference>
<dbReference type="AlphaFoldDB" id="A0A6P7SX87"/>
<keyword evidence="1" id="KW-0808">Transferase</keyword>
<keyword evidence="1" id="KW-0507">mRNA processing</keyword>
<proteinExistence type="predicted"/>
<keyword evidence="1" id="KW-0949">S-adenosyl-L-methionine</keyword>
<dbReference type="PANTHER" id="PTHR16121">
    <property type="entry name" value="CAP-SPECIFIC MRNA (NUCLEOSIDE-2'-O-)-METHYLTRANSFERASE 1-RELATED"/>
    <property type="match status" value="1"/>
</dbReference>
<dbReference type="Pfam" id="PF01585">
    <property type="entry name" value="G-patch"/>
    <property type="match status" value="1"/>
</dbReference>
<comment type="subcellular location">
    <subcellularLocation>
        <location evidence="1">Nucleus</location>
    </subcellularLocation>
</comment>
<keyword evidence="1" id="KW-0506">mRNA capping</keyword>
<evidence type="ECO:0000313" key="2">
    <source>
        <dbReference type="Proteomes" id="UP000515154"/>
    </source>
</evidence>
<dbReference type="GO" id="GO:0032259">
    <property type="term" value="P:methylation"/>
    <property type="evidence" value="ECO:0007669"/>
    <property type="project" value="UniProtKB-KW"/>
</dbReference>
<dbReference type="InterPro" id="IPR029063">
    <property type="entry name" value="SAM-dependent_MTases_sf"/>
</dbReference>
<gene>
    <name evidence="3" type="primary">LOC115217388</name>
</gene>
<dbReference type="Pfam" id="PF01728">
    <property type="entry name" value="FtsJ"/>
    <property type="match status" value="1"/>
</dbReference>
<reference evidence="3" key="1">
    <citation type="submission" date="2025-08" db="UniProtKB">
        <authorList>
            <consortium name="RefSeq"/>
        </authorList>
    </citation>
    <scope>IDENTIFICATION</scope>
</reference>
<dbReference type="GO" id="GO:0005737">
    <property type="term" value="C:cytoplasm"/>
    <property type="evidence" value="ECO:0007669"/>
    <property type="project" value="TreeGrafter"/>
</dbReference>
<dbReference type="SMART" id="SM00443">
    <property type="entry name" value="G_patch"/>
    <property type="match status" value="1"/>
</dbReference>
<dbReference type="InterPro" id="IPR000467">
    <property type="entry name" value="G_patch_dom"/>
</dbReference>
<protein>
    <recommendedName>
        <fullName evidence="1">Cap-specific mRNA (nucleoside-2'-O-)-methyltransferase 1</fullName>
        <ecNumber evidence="1">2.1.1.57</ecNumber>
    </recommendedName>
    <alternativeName>
        <fullName evidence="1">Cap1 2'O-ribose methyltransferase 1</fullName>
    </alternativeName>
</protein>
<comment type="catalytic activity">
    <reaction evidence="1">
        <text>a 5'-end (N(7)-methyl 5'-triphosphoguanosine)-ribonucleoside in mRNA + S-adenosyl-L-methionine = a 5'-end (N(7)-methyl 5'-triphosphoguanosine)-(2'-O-methyl-ribonucleoside) in mRNA + S-adenosyl-L-homocysteine + H(+)</text>
        <dbReference type="Rhea" id="RHEA:67020"/>
        <dbReference type="Rhea" id="RHEA-COMP:17167"/>
        <dbReference type="Rhea" id="RHEA-COMP:17168"/>
        <dbReference type="ChEBI" id="CHEBI:15378"/>
        <dbReference type="ChEBI" id="CHEBI:57856"/>
        <dbReference type="ChEBI" id="CHEBI:59789"/>
        <dbReference type="ChEBI" id="CHEBI:156461"/>
        <dbReference type="ChEBI" id="CHEBI:167609"/>
        <dbReference type="EC" id="2.1.1.57"/>
    </reaction>
</comment>
<dbReference type="GO" id="GO:0003676">
    <property type="term" value="F:nucleic acid binding"/>
    <property type="evidence" value="ECO:0007669"/>
    <property type="project" value="UniProtKB-UniRule"/>
</dbReference>
<dbReference type="GO" id="GO:0006370">
    <property type="term" value="P:7-methylguanosine mRNA capping"/>
    <property type="evidence" value="ECO:0007669"/>
    <property type="project" value="UniProtKB-UniRule"/>
</dbReference>
<sequence length="1028" mass="117455">MSFEKVERLSDSESDADQFNLGAGHESSALSDSNDEGRGDSYVPFFSQKRKLETSDDEGSNRPTKVPRTPRTKTSPVANNAGKKQNRNISYSQMSASDSYEGFKKYGILDLNSEVKDSESDADQFSLSAGHESSALSDSNDEGRGDSYVPFFSRNRKLETSDDEEANRSTKVPRTPRTKPSSLTDSTEKKLNRNLGYSQMNSYGVFEKHGTLDLNSEVKDSDSEPEPQALLSGHESTTFSDSNDEGKPELFSPSFSARQSEDSQKEQMANKFQNAQTSSYSETSLKIMAKMGYQDGKGLGKNAQGRVEIVEASKQRGRRGFGLYPKAFLKTEMKWDPDEEEITAMETIDWMKPCTDPMPSLEELRTWKATGKKKRIIDDELNFISSELLSGILDSKNIFDELESEEMRKARSRSNPYETIRGVIFQNRAAMKMSNIDAVCDFMLTQPKSKTGQPLVSSNSLLYFADICAGPGGFSEYVLWRRKGDAKGFGLTLRECNDFKLEEFFAGPSEMFEPHYGADGTGDIYKTENQKAFEKFVKENTENKGVHFVMADGGFSVEGQENIQEILSKQLYLCQFLTALLVLRDDGHFVCKLFDIFTPFSVGLVYLMYRAFHQVAIFKPVTSRPANSERYIVCKALRTDAEPIKQYLHEINQELLQMDDDDETDINDIVPLETLLDGRFYDYIRSSNDLLARKQINNLRKIHAFALDTNRHEYSQKDIRKQCLQLWKIPDNVRVAPAKGNPSIIFSKLMEEDCNMYHLTYEDLNPAKLKTVKSLYDYRCYVTGSENRYFILGLGRGHVCFWNGNQSSNWCKIEDKQIHIELPSETLLEAEIVQEFQGEGKGQKKQMTVHVLDAYFLCGDNVQKLHFNERIERLKKFVKAITKTTRSDLAPISVPEIYRMEEIHKIFDRLEMKLVKGQSRFRRLCYCKEKKHYFLPSGVHFVKITKDPWTMCLSKSSNTKYFFNTSSGVSTYGFPGDAITNTRDCRVNGIRWKWQEGVRVHDSQPTTQDRDKFSKEDILQFIQDKINK</sequence>
<dbReference type="GO" id="GO:0005634">
    <property type="term" value="C:nucleus"/>
    <property type="evidence" value="ECO:0007669"/>
    <property type="project" value="UniProtKB-SubCell"/>
</dbReference>
<dbReference type="GO" id="GO:0016556">
    <property type="term" value="P:mRNA modification"/>
    <property type="evidence" value="ECO:0007669"/>
    <property type="project" value="UniProtKB-UniRule"/>
</dbReference>
<dbReference type="Gene3D" id="3.40.50.12760">
    <property type="match status" value="1"/>
</dbReference>
<name>A0A6P7SX87_9MOLL</name>
<evidence type="ECO:0000256" key="1">
    <source>
        <dbReference type="RuleBase" id="RU368012"/>
    </source>
</evidence>
<dbReference type="InterPro" id="IPR025816">
    <property type="entry name" value="RrmJ-type_MeTrfase"/>
</dbReference>
<comment type="function">
    <text evidence="1">S-adenosyl-L-methionine-dependent methyltransferase that mediates RNA cap1 2'-O-ribose methylation to the 5'-cap structure of RNAs. Methylates the ribose of the first nucleotide of a m(7)GpppG-capped mRNA to produce m(7)GpppNmp (cap1).</text>
</comment>
<dbReference type="SUPFAM" id="SSF53335">
    <property type="entry name" value="S-adenosyl-L-methionine-dependent methyltransferases"/>
    <property type="match status" value="1"/>
</dbReference>
<dbReference type="PROSITE" id="PS51613">
    <property type="entry name" value="SAM_MT_RRMJ"/>
    <property type="match status" value="1"/>
</dbReference>
<evidence type="ECO:0000313" key="3">
    <source>
        <dbReference type="RefSeq" id="XP_029642924.1"/>
    </source>
</evidence>
<dbReference type="Proteomes" id="UP000515154">
    <property type="component" value="Linkage group LG11"/>
</dbReference>
<dbReference type="Gene3D" id="3.30.470.30">
    <property type="entry name" value="DNA ligase/mRNA capping enzyme"/>
    <property type="match status" value="1"/>
</dbReference>